<evidence type="ECO:0000256" key="4">
    <source>
        <dbReference type="ARBA" id="ARBA00012431"/>
    </source>
</evidence>
<comment type="subcellular location">
    <subcellularLocation>
        <location evidence="2">Secreted</location>
    </subcellularLocation>
</comment>
<reference evidence="20" key="1">
    <citation type="journal article" date="2014" name="Proc. Natl. Acad. Sci. U.S.A.">
        <title>Extensive sampling of basidiomycete genomes demonstrates inadequacy of the white-rot/brown-rot paradigm for wood decay fungi.</title>
        <authorList>
            <person name="Riley R."/>
            <person name="Salamov A.A."/>
            <person name="Brown D.W."/>
            <person name="Nagy L.G."/>
            <person name="Floudas D."/>
            <person name="Held B.W."/>
            <person name="Levasseur A."/>
            <person name="Lombard V."/>
            <person name="Morin E."/>
            <person name="Otillar R."/>
            <person name="Lindquist E.A."/>
            <person name="Sun H."/>
            <person name="LaButti K.M."/>
            <person name="Schmutz J."/>
            <person name="Jabbour D."/>
            <person name="Luo H."/>
            <person name="Baker S.E."/>
            <person name="Pisabarro A.G."/>
            <person name="Walton J.D."/>
            <person name="Blanchette R.A."/>
            <person name="Henrissat B."/>
            <person name="Martin F."/>
            <person name="Cullen D."/>
            <person name="Hibbett D.S."/>
            <person name="Grigoriev I.V."/>
        </authorList>
    </citation>
    <scope>NUCLEOTIDE SEQUENCE [LARGE SCALE GENOMIC DNA]</scope>
    <source>
        <strain evidence="20">CBS 339.88</strain>
    </source>
</reference>
<evidence type="ECO:0000256" key="7">
    <source>
        <dbReference type="ARBA" id="ARBA00022685"/>
    </source>
</evidence>
<evidence type="ECO:0000256" key="5">
    <source>
        <dbReference type="ARBA" id="ARBA00022525"/>
    </source>
</evidence>
<feature type="disulfide bond" evidence="16">
    <location>
        <begin position="210"/>
        <end position="278"/>
    </location>
</feature>
<comment type="cofactor">
    <cofactor evidence="15">
        <name>Zn(2+)</name>
        <dbReference type="ChEBI" id="CHEBI:29105"/>
    </cofactor>
    <text evidence="15">Binds 1 zinc ion per subunit.</text>
</comment>
<feature type="active site" evidence="14">
    <location>
        <position position="334"/>
    </location>
</feature>
<keyword evidence="8 15" id="KW-0479">Metal-binding</keyword>
<proteinExistence type="inferred from homology"/>
<keyword evidence="7" id="KW-0165">Cleavage on pair of basic residues</keyword>
<keyword evidence="6" id="KW-0645">Protease</keyword>
<keyword evidence="9 17" id="KW-0732">Signal</keyword>
<evidence type="ECO:0000313" key="19">
    <source>
        <dbReference type="EMBL" id="KDR84401.1"/>
    </source>
</evidence>
<comment type="catalytic activity">
    <reaction evidence="1">
        <text>Preferential cleavage of bonds with hydrophobic residues in P1'. Also 3-Asn-|-Gln-4 and 8-Gly-|-Ser-9 bonds in insulin B chain.</text>
        <dbReference type="EC" id="3.4.24.39"/>
    </reaction>
</comment>
<dbReference type="Gene3D" id="3.40.390.10">
    <property type="entry name" value="Collagenase (Catalytic Domain)"/>
    <property type="match status" value="1"/>
</dbReference>
<dbReference type="GO" id="GO:0005576">
    <property type="term" value="C:extracellular region"/>
    <property type="evidence" value="ECO:0007669"/>
    <property type="project" value="UniProtKB-SubCell"/>
</dbReference>
<evidence type="ECO:0000256" key="12">
    <source>
        <dbReference type="ARBA" id="ARBA00023049"/>
    </source>
</evidence>
<dbReference type="InterPro" id="IPR050414">
    <property type="entry name" value="Fungal_M35_metalloproteases"/>
</dbReference>
<evidence type="ECO:0000256" key="16">
    <source>
        <dbReference type="PIRSR" id="PIRSR601384-3"/>
    </source>
</evidence>
<gene>
    <name evidence="19" type="ORF">GALMADRAFT_275455</name>
</gene>
<dbReference type="InterPro" id="IPR029463">
    <property type="entry name" value="Lys_MEP"/>
</dbReference>
<accession>A0A067TML0</accession>
<evidence type="ECO:0000256" key="17">
    <source>
        <dbReference type="SAM" id="SignalP"/>
    </source>
</evidence>
<dbReference type="PANTHER" id="PTHR37016">
    <property type="match status" value="1"/>
</dbReference>
<dbReference type="GO" id="GO:0004222">
    <property type="term" value="F:metalloendopeptidase activity"/>
    <property type="evidence" value="ECO:0007669"/>
    <property type="project" value="InterPro"/>
</dbReference>
<sequence length="380" mass="40188">MLYKAYIVCFSLLGFVFATPLKRADGIVVSLVAAASSVDSLDDLKFTATVTNTGAEAVKILKYGTVLDEKLPTKSLVVTKDGAPVSSTGIKLSVSLAEVDESAFAAIAPGESITVSHEGKDDPRFEILYRSDTDWLLLVGSLYDFASSGVGKYTFQPITNFIFADAAEGVPAVTNIIKAQAATNSVEVEIKGGLHMRELKKLDARARDICTTASKKSFIDATFTEAKSLASISSSYISSRGSADALYKAYFGTTATSRVTSILNAVANENSSSRTLSCIDSLGACSSGVIAYTATSTTNVYFCSIFFDEVATSRLCSGTFVASRNVRGGTTLHELTHAVGGTDDVTYGCSADQGLSNANKAINSDNYNCFTTQVYANTRC</sequence>
<evidence type="ECO:0000256" key="10">
    <source>
        <dbReference type="ARBA" id="ARBA00022801"/>
    </source>
</evidence>
<dbReference type="PANTHER" id="PTHR37016:SF3">
    <property type="entry name" value="NEUTRAL PROTEASE 2-RELATED"/>
    <property type="match status" value="1"/>
</dbReference>
<evidence type="ECO:0000313" key="20">
    <source>
        <dbReference type="Proteomes" id="UP000027222"/>
    </source>
</evidence>
<keyword evidence="13" id="KW-0865">Zymogen</keyword>
<feature type="domain" description="Lysine-specific metallo-endopeptidase" evidence="18">
    <location>
        <begin position="237"/>
        <end position="371"/>
    </location>
</feature>
<evidence type="ECO:0000256" key="13">
    <source>
        <dbReference type="ARBA" id="ARBA00023145"/>
    </source>
</evidence>
<dbReference type="Proteomes" id="UP000027222">
    <property type="component" value="Unassembled WGS sequence"/>
</dbReference>
<dbReference type="GO" id="GO:0046872">
    <property type="term" value="F:metal ion binding"/>
    <property type="evidence" value="ECO:0007669"/>
    <property type="project" value="UniProtKB-KW"/>
</dbReference>
<dbReference type="SUPFAM" id="SSF55486">
    <property type="entry name" value="Metalloproteases ('zincins'), catalytic domain"/>
    <property type="match status" value="1"/>
</dbReference>
<keyword evidence="12" id="KW-0482">Metalloprotease</keyword>
<dbReference type="EMBL" id="KL142368">
    <property type="protein sequence ID" value="KDR84401.1"/>
    <property type="molecule type" value="Genomic_DNA"/>
</dbReference>
<dbReference type="EC" id="3.4.24.39" evidence="4"/>
<dbReference type="GO" id="GO:0006508">
    <property type="term" value="P:proteolysis"/>
    <property type="evidence" value="ECO:0007669"/>
    <property type="project" value="UniProtKB-KW"/>
</dbReference>
<dbReference type="AlphaFoldDB" id="A0A067TML0"/>
<keyword evidence="5" id="KW-0964">Secreted</keyword>
<protein>
    <recommendedName>
        <fullName evidence="4">deuterolysin</fullName>
        <ecNumber evidence="4">3.4.24.39</ecNumber>
    </recommendedName>
</protein>
<feature type="signal peptide" evidence="17">
    <location>
        <begin position="1"/>
        <end position="18"/>
    </location>
</feature>
<dbReference type="OrthoDB" id="412874at2759"/>
<evidence type="ECO:0000256" key="2">
    <source>
        <dbReference type="ARBA" id="ARBA00004613"/>
    </source>
</evidence>
<dbReference type="Gene3D" id="2.60.40.2970">
    <property type="match status" value="1"/>
</dbReference>
<feature type="binding site" evidence="15">
    <location>
        <position position="344"/>
    </location>
    <ligand>
        <name>Zn(2+)</name>
        <dbReference type="ChEBI" id="CHEBI:29105"/>
        <note>catalytic</note>
    </ligand>
</feature>
<dbReference type="HOGENOM" id="CLU_040830_0_0_1"/>
<dbReference type="Pfam" id="PF14521">
    <property type="entry name" value="Aspzincin_M35"/>
    <property type="match status" value="1"/>
</dbReference>
<organism evidence="19 20">
    <name type="scientific">Galerina marginata (strain CBS 339.88)</name>
    <dbReference type="NCBI Taxonomy" id="685588"/>
    <lineage>
        <taxon>Eukaryota</taxon>
        <taxon>Fungi</taxon>
        <taxon>Dikarya</taxon>
        <taxon>Basidiomycota</taxon>
        <taxon>Agaricomycotina</taxon>
        <taxon>Agaricomycetes</taxon>
        <taxon>Agaricomycetidae</taxon>
        <taxon>Agaricales</taxon>
        <taxon>Agaricineae</taxon>
        <taxon>Strophariaceae</taxon>
        <taxon>Galerina</taxon>
    </lineage>
</organism>
<dbReference type="STRING" id="685588.A0A067TML0"/>
<evidence type="ECO:0000256" key="15">
    <source>
        <dbReference type="PIRSR" id="PIRSR601384-2"/>
    </source>
</evidence>
<evidence type="ECO:0000256" key="1">
    <source>
        <dbReference type="ARBA" id="ARBA00001187"/>
    </source>
</evidence>
<keyword evidence="20" id="KW-1185">Reference proteome</keyword>
<keyword evidence="10" id="KW-0378">Hydrolase</keyword>
<keyword evidence="11 15" id="KW-0862">Zinc</keyword>
<dbReference type="CDD" id="cd11008">
    <property type="entry name" value="M35_deuterolysin_like"/>
    <property type="match status" value="1"/>
</dbReference>
<name>A0A067TML0_GALM3</name>
<evidence type="ECO:0000256" key="14">
    <source>
        <dbReference type="PIRSR" id="PIRSR601384-1"/>
    </source>
</evidence>
<dbReference type="InterPro" id="IPR024079">
    <property type="entry name" value="MetalloPept_cat_dom_sf"/>
</dbReference>
<evidence type="ECO:0000256" key="3">
    <source>
        <dbReference type="ARBA" id="ARBA00010279"/>
    </source>
</evidence>
<evidence type="ECO:0000256" key="6">
    <source>
        <dbReference type="ARBA" id="ARBA00022670"/>
    </source>
</evidence>
<feature type="binding site" evidence="15">
    <location>
        <position position="337"/>
    </location>
    <ligand>
        <name>Zn(2+)</name>
        <dbReference type="ChEBI" id="CHEBI:29105"/>
        <note>catalytic</note>
    </ligand>
</feature>
<feature type="binding site" evidence="15">
    <location>
        <position position="333"/>
    </location>
    <ligand>
        <name>Zn(2+)</name>
        <dbReference type="ChEBI" id="CHEBI:29105"/>
        <note>catalytic</note>
    </ligand>
</feature>
<feature type="chain" id="PRO_5006996830" description="deuterolysin" evidence="17">
    <location>
        <begin position="19"/>
        <end position="380"/>
    </location>
</feature>
<evidence type="ECO:0000256" key="9">
    <source>
        <dbReference type="ARBA" id="ARBA00022729"/>
    </source>
</evidence>
<evidence type="ECO:0000256" key="11">
    <source>
        <dbReference type="ARBA" id="ARBA00022833"/>
    </source>
</evidence>
<dbReference type="PRINTS" id="PR00768">
    <property type="entry name" value="DEUTEROLYSIN"/>
</dbReference>
<comment type="similarity">
    <text evidence="3">Belongs to the peptidase M35 family.</text>
</comment>
<evidence type="ECO:0000259" key="18">
    <source>
        <dbReference type="Pfam" id="PF14521"/>
    </source>
</evidence>
<feature type="disulfide bond" evidence="16">
    <location>
        <begin position="285"/>
        <end position="303"/>
    </location>
</feature>
<dbReference type="InterPro" id="IPR001384">
    <property type="entry name" value="Peptidase_M35"/>
</dbReference>
<evidence type="ECO:0000256" key="8">
    <source>
        <dbReference type="ARBA" id="ARBA00022723"/>
    </source>
</evidence>